<dbReference type="GO" id="GO:0042973">
    <property type="term" value="F:glucan endo-1,3-beta-D-glucosidase activity"/>
    <property type="evidence" value="ECO:0007669"/>
    <property type="project" value="UniProtKB-EC"/>
</dbReference>
<dbReference type="RefSeq" id="XP_025360629.1">
    <property type="nucleotide sequence ID" value="XM_025506693.1"/>
</dbReference>
<keyword evidence="9" id="KW-0119">Carbohydrate metabolism</keyword>
<feature type="compositionally biased region" description="Low complexity" evidence="15">
    <location>
        <begin position="218"/>
        <end position="235"/>
    </location>
</feature>
<dbReference type="EC" id="3.2.1.39" evidence="4"/>
<evidence type="ECO:0000256" key="16">
    <source>
        <dbReference type="SAM" id="Phobius"/>
    </source>
</evidence>
<feature type="compositionally biased region" description="Pro residues" evidence="15">
    <location>
        <begin position="151"/>
        <end position="185"/>
    </location>
</feature>
<protein>
    <recommendedName>
        <fullName evidence="4">glucan endo-1,3-beta-D-glucosidase</fullName>
        <ecNumber evidence="4">3.2.1.39</ecNumber>
    </recommendedName>
    <alternativeName>
        <fullName evidence="14">Endo-1,3-beta-glucanase btgC</fullName>
    </alternativeName>
    <alternativeName>
        <fullName evidence="13">Laminarinase btgC</fullName>
    </alternativeName>
</protein>
<dbReference type="GO" id="GO:0005576">
    <property type="term" value="C:extracellular region"/>
    <property type="evidence" value="ECO:0007669"/>
    <property type="project" value="TreeGrafter"/>
</dbReference>
<keyword evidence="6 17" id="KW-0378">Hydrolase</keyword>
<dbReference type="InterPro" id="IPR050732">
    <property type="entry name" value="Beta-glucan_modifiers"/>
</dbReference>
<dbReference type="GO" id="GO:0005886">
    <property type="term" value="C:plasma membrane"/>
    <property type="evidence" value="ECO:0007669"/>
    <property type="project" value="UniProtKB-SubCell"/>
</dbReference>
<dbReference type="PANTHER" id="PTHR16631">
    <property type="entry name" value="GLUCAN 1,3-BETA-GLUCOSIDASE"/>
    <property type="match status" value="1"/>
</dbReference>
<dbReference type="EMBL" id="KZ819673">
    <property type="protein sequence ID" value="PWN26017.1"/>
    <property type="molecule type" value="Genomic_DNA"/>
</dbReference>
<feature type="compositionally biased region" description="Low complexity" evidence="15">
    <location>
        <begin position="389"/>
        <end position="424"/>
    </location>
</feature>
<feature type="compositionally biased region" description="Polar residues" evidence="15">
    <location>
        <begin position="59"/>
        <end position="72"/>
    </location>
</feature>
<dbReference type="GO" id="GO:0071555">
    <property type="term" value="P:cell wall organization"/>
    <property type="evidence" value="ECO:0007669"/>
    <property type="project" value="UniProtKB-KW"/>
</dbReference>
<evidence type="ECO:0000256" key="2">
    <source>
        <dbReference type="ARBA" id="ARBA00004401"/>
    </source>
</evidence>
<keyword evidence="8" id="KW-0325">Glycoprotein</keyword>
<comment type="function">
    <text evidence="12">Glucanases play a role in cell expansion during growth, in cell-cell fusion during mating, and in spore release during sporulation. This enzyme may be involved in beta-glucan degradation. Active on laminarin and lichenan.</text>
</comment>
<dbReference type="Proteomes" id="UP000245884">
    <property type="component" value="Unassembled WGS sequence"/>
</dbReference>
<dbReference type="SUPFAM" id="SSF51445">
    <property type="entry name" value="(Trans)glycosidases"/>
    <property type="match status" value="1"/>
</dbReference>
<feature type="region of interest" description="Disordered" evidence="15">
    <location>
        <begin position="329"/>
        <end position="354"/>
    </location>
</feature>
<evidence type="ECO:0000256" key="11">
    <source>
        <dbReference type="ARBA" id="ARBA00023326"/>
    </source>
</evidence>
<dbReference type="GO" id="GO:0000272">
    <property type="term" value="P:polysaccharide catabolic process"/>
    <property type="evidence" value="ECO:0007669"/>
    <property type="project" value="UniProtKB-KW"/>
</dbReference>
<evidence type="ECO:0000256" key="12">
    <source>
        <dbReference type="ARBA" id="ARBA00037649"/>
    </source>
</evidence>
<keyword evidence="16" id="KW-0812">Transmembrane</keyword>
<dbReference type="GeneID" id="37028516"/>
<dbReference type="STRING" id="1569628.A0A316UL72"/>
<keyword evidence="7 16" id="KW-0472">Membrane</keyword>
<evidence type="ECO:0000313" key="18">
    <source>
        <dbReference type="Proteomes" id="UP000245884"/>
    </source>
</evidence>
<evidence type="ECO:0000256" key="3">
    <source>
        <dbReference type="ARBA" id="ARBA00008773"/>
    </source>
</evidence>
<evidence type="ECO:0000256" key="14">
    <source>
        <dbReference type="ARBA" id="ARBA00043078"/>
    </source>
</evidence>
<keyword evidence="16" id="KW-1133">Transmembrane helix</keyword>
<evidence type="ECO:0000256" key="10">
    <source>
        <dbReference type="ARBA" id="ARBA00023316"/>
    </source>
</evidence>
<evidence type="ECO:0000313" key="17">
    <source>
        <dbReference type="EMBL" id="PWN26017.1"/>
    </source>
</evidence>
<feature type="compositionally biased region" description="Low complexity" evidence="15">
    <location>
        <begin position="134"/>
        <end position="150"/>
    </location>
</feature>
<keyword evidence="10" id="KW-0961">Cell wall biogenesis/degradation</keyword>
<evidence type="ECO:0000256" key="6">
    <source>
        <dbReference type="ARBA" id="ARBA00022801"/>
    </source>
</evidence>
<keyword evidence="18" id="KW-1185">Reference proteome</keyword>
<evidence type="ECO:0000256" key="1">
    <source>
        <dbReference type="ARBA" id="ARBA00000382"/>
    </source>
</evidence>
<dbReference type="PANTHER" id="PTHR16631:SF17">
    <property type="entry name" value="GLUCAN ENDO-1,3-BETA-GLUCOSIDASE BTGC"/>
    <property type="match status" value="1"/>
</dbReference>
<gene>
    <name evidence="17" type="ORF">BDZ90DRAFT_233614</name>
</gene>
<comment type="similarity">
    <text evidence="3">Belongs to the glycosyl hydrolase 17 family.</text>
</comment>
<organism evidence="17 18">
    <name type="scientific">Jaminaea rosea</name>
    <dbReference type="NCBI Taxonomy" id="1569628"/>
    <lineage>
        <taxon>Eukaryota</taxon>
        <taxon>Fungi</taxon>
        <taxon>Dikarya</taxon>
        <taxon>Basidiomycota</taxon>
        <taxon>Ustilaginomycotina</taxon>
        <taxon>Exobasidiomycetes</taxon>
        <taxon>Microstromatales</taxon>
        <taxon>Microstromatales incertae sedis</taxon>
        <taxon>Jaminaea</taxon>
    </lineage>
</organism>
<feature type="compositionally biased region" description="Gly residues" evidence="15">
    <location>
        <begin position="344"/>
        <end position="353"/>
    </location>
</feature>
<accession>A0A316UL72</accession>
<keyword evidence="5" id="KW-1003">Cell membrane</keyword>
<evidence type="ECO:0000256" key="15">
    <source>
        <dbReference type="SAM" id="MobiDB-lite"/>
    </source>
</evidence>
<dbReference type="Gene3D" id="3.20.20.80">
    <property type="entry name" value="Glycosidases"/>
    <property type="match status" value="1"/>
</dbReference>
<evidence type="ECO:0000256" key="7">
    <source>
        <dbReference type="ARBA" id="ARBA00023136"/>
    </source>
</evidence>
<keyword evidence="11" id="KW-0624">Polysaccharide degradation</keyword>
<sequence>MSLPLGFSPFDDYDSPYASTNAAIRNRGRRESQTSPTSSFQQRRESHGSMTPAGGSTVGLAQQMSTPGQRTSAMGDVDLRRSEAPPEIPQAQDFGSRKFQRPSSQDGIRAIARPQPMGAQLASIAPSSPPSSPPQATSPASPQTSPVQRRPAPPPPARATSPPASPSVRPPVPMSPPRKAAPPPAQASIPEPAAPPAASYVQASTPAHEEEQPPRTNAAGPLAGAAAPAIATPFANEMTQTNRSFAPPIAEHAPSSPSDDGDDDIEVASSHHDEVPRRQATPPPHTAYDMGNAASSDHFAEKTPAAAIAAAAAGTGAAGSSWKVNNEGSRWSAGNDAPLLNARRGGGSGGSGGLARSYRNNKRKWWLGGGILLLVILIAAIVGGVVGGKSSSSSGSDNSSSDDGTSGNGRSKGNTGSSGSPDTTGPGGTKVQPDSRLHNSFYGINYEPFSTDPTAGCGANITGVMEDVKLLSQLTTRVRLGGSACNETALVLDAISRTKVDLTVWAAITLDLDGTGTTTFTDQVNNLTYAFNTFGTQHVSGVVVGEEYVTNGGSATTLIANLQRWRQVVTDNSAWGSLLTTTAEVTSVWTQALVNAVDIVFANNQAWYSEIAAEEAAGWAYGYAQDTVVPLATDSTPANKDVVQSEFGWPTGASTTAAATQGEAVASVANLQTVLDTYVCASNTNGSAYFWYELFDFVSSSRTDGVAPFWGLFDANKQLKTGITIPDCSHR</sequence>
<dbReference type="GO" id="GO:0009277">
    <property type="term" value="C:fungal-type cell wall"/>
    <property type="evidence" value="ECO:0007669"/>
    <property type="project" value="TreeGrafter"/>
</dbReference>
<dbReference type="AlphaFoldDB" id="A0A316UL72"/>
<dbReference type="OrthoDB" id="68336at2759"/>
<evidence type="ECO:0000256" key="5">
    <source>
        <dbReference type="ARBA" id="ARBA00022475"/>
    </source>
</evidence>
<evidence type="ECO:0000256" key="8">
    <source>
        <dbReference type="ARBA" id="ARBA00023180"/>
    </source>
</evidence>
<comment type="catalytic activity">
    <reaction evidence="1">
        <text>Hydrolysis of (1-&gt;3)-beta-D-glucosidic linkages in (1-&gt;3)-beta-D-glucans.</text>
        <dbReference type="EC" id="3.2.1.39"/>
    </reaction>
</comment>
<name>A0A316UL72_9BASI</name>
<evidence type="ECO:0000256" key="9">
    <source>
        <dbReference type="ARBA" id="ARBA00023277"/>
    </source>
</evidence>
<dbReference type="InterPro" id="IPR017853">
    <property type="entry name" value="GH"/>
</dbReference>
<feature type="region of interest" description="Disordered" evidence="15">
    <location>
        <begin position="1"/>
        <end position="292"/>
    </location>
</feature>
<comment type="subcellular location">
    <subcellularLocation>
        <location evidence="2">Cell membrane</location>
        <topology evidence="2">Single-pass type II membrane protein</topology>
    </subcellularLocation>
</comment>
<evidence type="ECO:0000256" key="13">
    <source>
        <dbReference type="ARBA" id="ARBA00042373"/>
    </source>
</evidence>
<reference evidence="17 18" key="1">
    <citation type="journal article" date="2018" name="Mol. Biol. Evol.">
        <title>Broad Genomic Sampling Reveals a Smut Pathogenic Ancestry of the Fungal Clade Ustilaginomycotina.</title>
        <authorList>
            <person name="Kijpornyongpan T."/>
            <person name="Mondo S.J."/>
            <person name="Barry K."/>
            <person name="Sandor L."/>
            <person name="Lee J."/>
            <person name="Lipzen A."/>
            <person name="Pangilinan J."/>
            <person name="LaButti K."/>
            <person name="Hainaut M."/>
            <person name="Henrissat B."/>
            <person name="Grigoriev I.V."/>
            <person name="Spatafora J.W."/>
            <person name="Aime M.C."/>
        </authorList>
    </citation>
    <scope>NUCLEOTIDE SEQUENCE [LARGE SCALE GENOMIC DNA]</scope>
    <source>
        <strain evidence="17 18">MCA 5214</strain>
    </source>
</reference>
<feature type="region of interest" description="Disordered" evidence="15">
    <location>
        <begin position="389"/>
        <end position="435"/>
    </location>
</feature>
<dbReference type="GO" id="GO:0009986">
    <property type="term" value="C:cell surface"/>
    <property type="evidence" value="ECO:0007669"/>
    <property type="project" value="TreeGrafter"/>
</dbReference>
<proteinExistence type="inferred from homology"/>
<feature type="transmembrane region" description="Helical" evidence="16">
    <location>
        <begin position="365"/>
        <end position="386"/>
    </location>
</feature>
<evidence type="ECO:0000256" key="4">
    <source>
        <dbReference type="ARBA" id="ARBA00012780"/>
    </source>
</evidence>